<sequence length="529" mass="57551">MNSYISDPGDLDAELEVQLGRRAPYSQLGDWVRLSGVEDGAASLYWDMGMHINTGRAAEGDTEVWPGLRTLSRLAGLKKPEAVVPRMLQLEVIGAVEVIRSTTGLVRRNRYVLHQTPPPGYAGVRSIGDWYALNRFDPAESQEQREQREEEFDQWLGACRTGLKEAVRKAAEIRAEARKARIPLPPVEVYRHPRIEDYRRTPAQRGTARAAGTPKGRTFPPKVENDFQEGVAVPPQKGVRTPSERGQVPPQTGVERDEAQQHEMNKAAGVDDRRSSTGGLARETKINSAAPKADQPGGSAASNRKSPRPKTIKTNPGKPVPGEDEVFAVIDALKISSTPALRVPPLRRAVRELLSSGRTPQHAMARINAGWWKAGAPERLATGEIRRAVPYLAEIISSRECARIDCERGVLLGTGEDCTACGFRAAERQAERARAKIAADAEALAQAAQAETERLAVVAEAEHQRDQEYNRWAPPAPTGPITWRCTAPGPAASLGDGEVCGRPGLGTPPEHLMCPDCYESVRTALAVAG</sequence>
<proteinExistence type="predicted"/>
<evidence type="ECO:0000256" key="1">
    <source>
        <dbReference type="SAM" id="MobiDB-lite"/>
    </source>
</evidence>
<evidence type="ECO:0000313" key="2">
    <source>
        <dbReference type="EMBL" id="RPE26605.1"/>
    </source>
</evidence>
<gene>
    <name evidence="2" type="ORF">EDD38_7666</name>
</gene>
<protein>
    <submittedName>
        <fullName evidence="2">Uncharacterized protein</fullName>
    </submittedName>
</protein>
<comment type="caution">
    <text evidence="2">The sequence shown here is derived from an EMBL/GenBank/DDBJ whole genome shotgun (WGS) entry which is preliminary data.</text>
</comment>
<dbReference type="AlphaFoldDB" id="A0A3N4R6K4"/>
<accession>A0A3N4R6K4</accession>
<feature type="region of interest" description="Disordered" evidence="1">
    <location>
        <begin position="193"/>
        <end position="323"/>
    </location>
</feature>
<dbReference type="RefSeq" id="WP_123821778.1">
    <property type="nucleotide sequence ID" value="NZ_RKQG01000006.1"/>
</dbReference>
<reference evidence="2 3" key="1">
    <citation type="submission" date="2018-11" db="EMBL/GenBank/DDBJ databases">
        <title>Sequencing the genomes of 1000 actinobacteria strains.</title>
        <authorList>
            <person name="Klenk H.-P."/>
        </authorList>
    </citation>
    <scope>NUCLEOTIDE SEQUENCE [LARGE SCALE GENOMIC DNA]</scope>
    <source>
        <strain evidence="2 3">DSM 44781</strain>
    </source>
</reference>
<evidence type="ECO:0000313" key="3">
    <source>
        <dbReference type="Proteomes" id="UP000266906"/>
    </source>
</evidence>
<keyword evidence="3" id="KW-1185">Reference proteome</keyword>
<name>A0A3N4R6K4_9ACTN</name>
<dbReference type="Proteomes" id="UP000266906">
    <property type="component" value="Unassembled WGS sequence"/>
</dbReference>
<feature type="compositionally biased region" description="Basic and acidic residues" evidence="1">
    <location>
        <begin position="254"/>
        <end position="275"/>
    </location>
</feature>
<organism evidence="2 3">
    <name type="scientific">Kitasatospora cineracea</name>
    <dbReference type="NCBI Taxonomy" id="88074"/>
    <lineage>
        <taxon>Bacteria</taxon>
        <taxon>Bacillati</taxon>
        <taxon>Actinomycetota</taxon>
        <taxon>Actinomycetes</taxon>
        <taxon>Kitasatosporales</taxon>
        <taxon>Streptomycetaceae</taxon>
        <taxon>Kitasatospora</taxon>
    </lineage>
</organism>
<dbReference type="EMBL" id="RKQG01000006">
    <property type="protein sequence ID" value="RPE26605.1"/>
    <property type="molecule type" value="Genomic_DNA"/>
</dbReference>